<dbReference type="InterPro" id="IPR012349">
    <property type="entry name" value="Split_barrel_FMN-bd"/>
</dbReference>
<reference evidence="3 4" key="1">
    <citation type="submission" date="2019-06" db="EMBL/GenBank/DDBJ databases">
        <title>Sequencing the genomes of 1000 actinobacteria strains.</title>
        <authorList>
            <person name="Klenk H.-P."/>
        </authorList>
    </citation>
    <scope>NUCLEOTIDE SEQUENCE [LARGE SCALE GENOMIC DNA]</scope>
    <source>
        <strain evidence="3 4">DSM 18082</strain>
    </source>
</reference>
<name>A0A542ZF50_9MICO</name>
<protein>
    <submittedName>
        <fullName evidence="3">Pyridoxamine 5'-phosphate oxidase</fullName>
    </submittedName>
</protein>
<keyword evidence="4" id="KW-1185">Reference proteome</keyword>
<dbReference type="RefSeq" id="WP_141787048.1">
    <property type="nucleotide sequence ID" value="NZ_BAAAKX010000003.1"/>
</dbReference>
<accession>A0A542ZF50</accession>
<evidence type="ECO:0000256" key="1">
    <source>
        <dbReference type="ARBA" id="ARBA00023002"/>
    </source>
</evidence>
<dbReference type="GO" id="GO:0005829">
    <property type="term" value="C:cytosol"/>
    <property type="evidence" value="ECO:0007669"/>
    <property type="project" value="TreeGrafter"/>
</dbReference>
<dbReference type="PANTHER" id="PTHR35176:SF6">
    <property type="entry name" value="HEME OXYGENASE HI_0854-RELATED"/>
    <property type="match status" value="1"/>
</dbReference>
<dbReference type="GO" id="GO:0016627">
    <property type="term" value="F:oxidoreductase activity, acting on the CH-CH group of donors"/>
    <property type="evidence" value="ECO:0007669"/>
    <property type="project" value="TreeGrafter"/>
</dbReference>
<feature type="domain" description="Pyridoxamine 5'-phosphate oxidase N-terminal" evidence="2">
    <location>
        <begin position="16"/>
        <end position="135"/>
    </location>
</feature>
<gene>
    <name evidence="3" type="ORF">FB474_0315</name>
</gene>
<proteinExistence type="predicted"/>
<dbReference type="InterPro" id="IPR011576">
    <property type="entry name" value="Pyridox_Oxase_N"/>
</dbReference>
<dbReference type="SUPFAM" id="SSF50475">
    <property type="entry name" value="FMN-binding split barrel"/>
    <property type="match status" value="1"/>
</dbReference>
<organism evidence="3 4">
    <name type="scientific">Oryzihumus leptocrescens</name>
    <dbReference type="NCBI Taxonomy" id="297536"/>
    <lineage>
        <taxon>Bacteria</taxon>
        <taxon>Bacillati</taxon>
        <taxon>Actinomycetota</taxon>
        <taxon>Actinomycetes</taxon>
        <taxon>Micrococcales</taxon>
        <taxon>Intrasporangiaceae</taxon>
        <taxon>Oryzihumus</taxon>
    </lineage>
</organism>
<evidence type="ECO:0000313" key="4">
    <source>
        <dbReference type="Proteomes" id="UP000319514"/>
    </source>
</evidence>
<dbReference type="EMBL" id="VFOQ01000001">
    <property type="protein sequence ID" value="TQL58972.1"/>
    <property type="molecule type" value="Genomic_DNA"/>
</dbReference>
<dbReference type="AlphaFoldDB" id="A0A542ZF50"/>
<dbReference type="GO" id="GO:0070967">
    <property type="term" value="F:coenzyme F420 binding"/>
    <property type="evidence" value="ECO:0007669"/>
    <property type="project" value="TreeGrafter"/>
</dbReference>
<dbReference type="PANTHER" id="PTHR35176">
    <property type="entry name" value="HEME OXYGENASE HI_0854-RELATED"/>
    <property type="match status" value="1"/>
</dbReference>
<dbReference type="OrthoDB" id="7062584at2"/>
<comment type="caution">
    <text evidence="3">The sequence shown here is derived from an EMBL/GenBank/DDBJ whole genome shotgun (WGS) entry which is preliminary data.</text>
</comment>
<sequence>MTQQGDLALLDDPVAKTLLSSTALARLAYQWLDGTPRVVPIWFHWNGTELVLGTPPRAPKVRALASHPRVAVTIDQPDWPYKVLLIRGDASVENLDHVSPEYEQAAMRYFGPEQGRAWVEPLRDAPSARIRIRPTWAGVLDFESRFPSALSA</sequence>
<evidence type="ECO:0000259" key="2">
    <source>
        <dbReference type="Pfam" id="PF01243"/>
    </source>
</evidence>
<dbReference type="Pfam" id="PF01243">
    <property type="entry name" value="PNPOx_N"/>
    <property type="match status" value="1"/>
</dbReference>
<keyword evidence="1" id="KW-0560">Oxidoreductase</keyword>
<dbReference type="Proteomes" id="UP000319514">
    <property type="component" value="Unassembled WGS sequence"/>
</dbReference>
<dbReference type="Gene3D" id="2.30.110.10">
    <property type="entry name" value="Electron Transport, Fmn-binding Protein, Chain A"/>
    <property type="match status" value="1"/>
</dbReference>
<dbReference type="InterPro" id="IPR052019">
    <property type="entry name" value="F420H2_bilvrd_red/Heme_oxyg"/>
</dbReference>
<evidence type="ECO:0000313" key="3">
    <source>
        <dbReference type="EMBL" id="TQL58972.1"/>
    </source>
</evidence>